<feature type="transmembrane region" description="Helical" evidence="2">
    <location>
        <begin position="185"/>
        <end position="202"/>
    </location>
</feature>
<protein>
    <submittedName>
        <fullName evidence="3">Oxidoreductase</fullName>
    </submittedName>
</protein>
<evidence type="ECO:0000256" key="1">
    <source>
        <dbReference type="SAM" id="MobiDB-lite"/>
    </source>
</evidence>
<feature type="region of interest" description="Disordered" evidence="1">
    <location>
        <begin position="417"/>
        <end position="525"/>
    </location>
</feature>
<sequence>MVLPCWDETDNGVPDFCLENELCPFHPHNPYTNDNCVCHVFGNIGWQYFDHTRKRWMGLAMWSTLLAMFVTTYGALSLSSDQRIVRVAYWLRMDTSYAEVYVNGTLVDDDGALLNGTVDTLGDGARAFLGLCAIVTVHDGEITRDKWDHNYMIGSINRKSKESPVQRLQDEVLDECRASMEGIQIGALLGCVTLIFGLVGTINRMRFASDANVQKGLGLITDTWGALALGYTLLNFSSQCYWDLPPSYRDGATKYDLEYAFGPGFYCYVFCAGSGLIRAAAHWLTPTPGNGSGACKAGLPEYLLVGTRHHADFDEAPKDAEPAPAAVLEEPTPSTPGRLTPRRASKRISMAWGAGDAPLGTETPLTWAEARAICRERRDSIKELRTAPSRAERSPMRRLASRGAYSPEFAAAVAEARLSGTPRDKLARRHSSPPGSRSPPDRLSTIASVASLYSEEFPPARTESDPLPARRRAPRAQPTDRARAEPRPRRTSPRASRRAPTAAAVGPRARGRRAGAAAAASPSRR</sequence>
<organism evidence="3 4">
    <name type="scientific">Aureococcus anophagefferens</name>
    <name type="common">Harmful bloom alga</name>
    <dbReference type="NCBI Taxonomy" id="44056"/>
    <lineage>
        <taxon>Eukaryota</taxon>
        <taxon>Sar</taxon>
        <taxon>Stramenopiles</taxon>
        <taxon>Ochrophyta</taxon>
        <taxon>Pelagophyceae</taxon>
        <taxon>Pelagomonadales</taxon>
        <taxon>Pelagomonadaceae</taxon>
        <taxon>Aureococcus</taxon>
    </lineage>
</organism>
<accession>A0ABR1FZK0</accession>
<feature type="compositionally biased region" description="Basic and acidic residues" evidence="1">
    <location>
        <begin position="478"/>
        <end position="488"/>
    </location>
</feature>
<keyword evidence="2" id="KW-0472">Membrane</keyword>
<dbReference type="Proteomes" id="UP001363151">
    <property type="component" value="Unassembled WGS sequence"/>
</dbReference>
<gene>
    <name evidence="3" type="ORF">SO694_00070135</name>
</gene>
<feature type="region of interest" description="Disordered" evidence="1">
    <location>
        <begin position="384"/>
        <end position="403"/>
    </location>
</feature>
<name>A0ABR1FZK0_AURAN</name>
<keyword evidence="2" id="KW-1133">Transmembrane helix</keyword>
<feature type="transmembrane region" description="Helical" evidence="2">
    <location>
        <begin position="56"/>
        <end position="76"/>
    </location>
</feature>
<evidence type="ECO:0000313" key="4">
    <source>
        <dbReference type="Proteomes" id="UP001363151"/>
    </source>
</evidence>
<evidence type="ECO:0000256" key="2">
    <source>
        <dbReference type="SAM" id="Phobius"/>
    </source>
</evidence>
<keyword evidence="2" id="KW-0812">Transmembrane</keyword>
<evidence type="ECO:0000313" key="3">
    <source>
        <dbReference type="EMBL" id="KAK7241682.1"/>
    </source>
</evidence>
<feature type="compositionally biased region" description="Low complexity" evidence="1">
    <location>
        <begin position="498"/>
        <end position="525"/>
    </location>
</feature>
<feature type="compositionally biased region" description="Basic and acidic residues" evidence="1">
    <location>
        <begin position="384"/>
        <end position="395"/>
    </location>
</feature>
<dbReference type="EMBL" id="JBBJCI010000164">
    <property type="protein sequence ID" value="KAK7241682.1"/>
    <property type="molecule type" value="Genomic_DNA"/>
</dbReference>
<proteinExistence type="predicted"/>
<reference evidence="3 4" key="1">
    <citation type="submission" date="2024-03" db="EMBL/GenBank/DDBJ databases">
        <title>Aureococcus anophagefferens CCMP1851 and Kratosvirus quantuckense: Draft genome of a second virus-susceptible host strain in the model system.</title>
        <authorList>
            <person name="Chase E."/>
            <person name="Truchon A.R."/>
            <person name="Schepens W."/>
            <person name="Wilhelm S.W."/>
        </authorList>
    </citation>
    <scope>NUCLEOTIDE SEQUENCE [LARGE SCALE GENOMIC DNA]</scope>
    <source>
        <strain evidence="3 4">CCMP1851</strain>
    </source>
</reference>
<keyword evidence="4" id="KW-1185">Reference proteome</keyword>
<comment type="caution">
    <text evidence="3">The sequence shown here is derived from an EMBL/GenBank/DDBJ whole genome shotgun (WGS) entry which is preliminary data.</text>
</comment>